<protein>
    <recommendedName>
        <fullName evidence="1">DUF6194 domain-containing protein</fullName>
    </recommendedName>
</protein>
<feature type="domain" description="DUF6194" evidence="1">
    <location>
        <begin position="1"/>
        <end position="133"/>
    </location>
</feature>
<gene>
    <name evidence="2" type="ORF">FPL22_08155</name>
</gene>
<name>A0A556QRJ9_9BACT</name>
<evidence type="ECO:0000313" key="2">
    <source>
        <dbReference type="EMBL" id="TSJ79252.1"/>
    </source>
</evidence>
<keyword evidence="3" id="KW-1185">Reference proteome</keyword>
<comment type="caution">
    <text evidence="2">The sequence shown here is derived from an EMBL/GenBank/DDBJ whole genome shotgun (WGS) entry which is preliminary data.</text>
</comment>
<evidence type="ECO:0000259" key="1">
    <source>
        <dbReference type="Pfam" id="PF19694"/>
    </source>
</evidence>
<organism evidence="2 3">
    <name type="scientific">Rariglobus hedericola</name>
    <dbReference type="NCBI Taxonomy" id="2597822"/>
    <lineage>
        <taxon>Bacteria</taxon>
        <taxon>Pseudomonadati</taxon>
        <taxon>Verrucomicrobiota</taxon>
        <taxon>Opitutia</taxon>
        <taxon>Opitutales</taxon>
        <taxon>Opitutaceae</taxon>
        <taxon>Rariglobus</taxon>
    </lineage>
</organism>
<sequence>MNEAEIIRYIVENFPGVEAATADGNTFFFYDPERKLPFATIVANDDYDTVSNLGRPDVFRLNVGVSKATCAQLFSVENATFDYTALDTLMPHPIYAKMHWLCILSPSSATWETTIIPLVMEAYTLDVGRQARRA</sequence>
<dbReference type="OrthoDB" id="9783727at2"/>
<evidence type="ECO:0000313" key="3">
    <source>
        <dbReference type="Proteomes" id="UP000315648"/>
    </source>
</evidence>
<dbReference type="Pfam" id="PF19694">
    <property type="entry name" value="DUF6194"/>
    <property type="match status" value="1"/>
</dbReference>
<accession>A0A556QRJ9</accession>
<reference evidence="2 3" key="1">
    <citation type="submission" date="2019-07" db="EMBL/GenBank/DDBJ databases">
        <title>Description of 53C-WASEF.</title>
        <authorList>
            <person name="Pitt A."/>
            <person name="Hahn M.W."/>
        </authorList>
    </citation>
    <scope>NUCLEOTIDE SEQUENCE [LARGE SCALE GENOMIC DNA]</scope>
    <source>
        <strain evidence="2 3">53C-WASEF</strain>
    </source>
</reference>
<dbReference type="RefSeq" id="WP_144229607.1">
    <property type="nucleotide sequence ID" value="NZ_CBCRVV010000020.1"/>
</dbReference>
<dbReference type="InterPro" id="IPR045676">
    <property type="entry name" value="DUF6194"/>
</dbReference>
<dbReference type="AlphaFoldDB" id="A0A556QRJ9"/>
<dbReference type="EMBL" id="VMBG01000001">
    <property type="protein sequence ID" value="TSJ79252.1"/>
    <property type="molecule type" value="Genomic_DNA"/>
</dbReference>
<dbReference type="Proteomes" id="UP000315648">
    <property type="component" value="Unassembled WGS sequence"/>
</dbReference>
<proteinExistence type="predicted"/>